<protein>
    <submittedName>
        <fullName evidence="3">Uncharacterized protein</fullName>
    </submittedName>
</protein>
<accession>A0AAV7DB46</accession>
<dbReference type="AlphaFoldDB" id="A0AAV7DB46"/>
<evidence type="ECO:0000256" key="1">
    <source>
        <dbReference type="SAM" id="Coils"/>
    </source>
</evidence>
<name>A0AAV7DB46_ENGPU</name>
<comment type="caution">
    <text evidence="3">The sequence shown here is derived from an EMBL/GenBank/DDBJ whole genome shotgun (WGS) entry which is preliminary data.</text>
</comment>
<sequence length="306" mass="34880">MPSTREPPLTPILTQSQISPSGREADPDQRHTQPAMRQGVSAGAQASPLLAFSPSLSPHHQSPVSYMDPCCPEFLPSQSWSHDPGLLEEPPLTRADLHEALRNLPTRGFFDSMISRMEKMQRHCLEEVHHTMEQVGSLERQTAAHDTRLDQLEQRVTAQQQMIRSLTLEHDDLENRGRHNNLRVRGLPENEEGRDLGSIITTIFNEVLGDPPDTPIELERVHRALGPKPTDPDYPRDVVCRIYHYCTKEHLMRCAREKGRLVHGEVAIQILPVLSARTLQMRRVLRPLLDEIRECDASYIWGFPFI</sequence>
<keyword evidence="4" id="KW-1185">Reference proteome</keyword>
<dbReference type="Proteomes" id="UP000824782">
    <property type="component" value="Unassembled WGS sequence"/>
</dbReference>
<gene>
    <name evidence="3" type="ORF">GDO81_001113</name>
</gene>
<dbReference type="InterPro" id="IPR004244">
    <property type="entry name" value="Transposase_22"/>
</dbReference>
<proteinExistence type="predicted"/>
<dbReference type="PANTHER" id="PTHR11505">
    <property type="entry name" value="L1 TRANSPOSABLE ELEMENT-RELATED"/>
    <property type="match status" value="1"/>
</dbReference>
<evidence type="ECO:0000313" key="3">
    <source>
        <dbReference type="EMBL" id="KAG8594180.1"/>
    </source>
</evidence>
<evidence type="ECO:0000256" key="2">
    <source>
        <dbReference type="SAM" id="MobiDB-lite"/>
    </source>
</evidence>
<reference evidence="3" key="1">
    <citation type="thesis" date="2020" institute="ProQuest LLC" country="789 East Eisenhower Parkway, Ann Arbor, MI, USA">
        <title>Comparative Genomics and Chromosome Evolution.</title>
        <authorList>
            <person name="Mudd A.B."/>
        </authorList>
    </citation>
    <scope>NUCLEOTIDE SEQUENCE</scope>
    <source>
        <strain evidence="3">237g6f4</strain>
        <tissue evidence="3">Blood</tissue>
    </source>
</reference>
<feature type="coiled-coil region" evidence="1">
    <location>
        <begin position="135"/>
        <end position="176"/>
    </location>
</feature>
<dbReference type="EMBL" id="WNYA01000001">
    <property type="protein sequence ID" value="KAG8594180.1"/>
    <property type="molecule type" value="Genomic_DNA"/>
</dbReference>
<organism evidence="3 4">
    <name type="scientific">Engystomops pustulosus</name>
    <name type="common">Tungara frog</name>
    <name type="synonym">Physalaemus pustulosus</name>
    <dbReference type="NCBI Taxonomy" id="76066"/>
    <lineage>
        <taxon>Eukaryota</taxon>
        <taxon>Metazoa</taxon>
        <taxon>Chordata</taxon>
        <taxon>Craniata</taxon>
        <taxon>Vertebrata</taxon>
        <taxon>Euteleostomi</taxon>
        <taxon>Amphibia</taxon>
        <taxon>Batrachia</taxon>
        <taxon>Anura</taxon>
        <taxon>Neobatrachia</taxon>
        <taxon>Hyloidea</taxon>
        <taxon>Leptodactylidae</taxon>
        <taxon>Leiuperinae</taxon>
        <taxon>Engystomops</taxon>
    </lineage>
</organism>
<keyword evidence="1" id="KW-0175">Coiled coil</keyword>
<dbReference type="Gene3D" id="3.30.70.1820">
    <property type="entry name" value="L1 transposable element, RRM domain"/>
    <property type="match status" value="1"/>
</dbReference>
<feature type="region of interest" description="Disordered" evidence="2">
    <location>
        <begin position="1"/>
        <end position="42"/>
    </location>
</feature>
<evidence type="ECO:0000313" key="4">
    <source>
        <dbReference type="Proteomes" id="UP000824782"/>
    </source>
</evidence>